<evidence type="ECO:0000313" key="1">
    <source>
        <dbReference type="EMBL" id="CUV25972.1"/>
    </source>
</evidence>
<dbReference type="EMBL" id="LN899822">
    <property type="protein sequence ID" value="CUV63679.1"/>
    <property type="molecule type" value="Genomic_DNA"/>
</dbReference>
<dbReference type="EMBL" id="LN899823">
    <property type="protein sequence ID" value="CUV25972.1"/>
    <property type="molecule type" value="Genomic_DNA"/>
</dbReference>
<sequence>MVGPSPWRKLRHRAGLFLVSAGSTQSIALSCDASRMPYTDPPIRLRIHLCLRSATEKTSS</sequence>
<protein>
    <submittedName>
        <fullName evidence="3">Uncharacterized protein</fullName>
    </submittedName>
</protein>
<reference evidence="3" key="1">
    <citation type="submission" date="2015-10" db="EMBL/GenBank/DDBJ databases">
        <authorList>
            <person name="Gilbert D.G."/>
        </authorList>
    </citation>
    <scope>NUCLEOTIDE SEQUENCE</scope>
    <source>
        <strain evidence="3">Phyl III-seqv23</strain>
    </source>
</reference>
<accession>A0A0S4XJL2</accession>
<gene>
    <name evidence="3" type="ORF">RD1301_v1_3760002</name>
    <name evidence="1" type="ORF">RUN1744_v1_1170002</name>
    <name evidence="2" type="ORF">TF3108_v1_450021</name>
</gene>
<evidence type="ECO:0000313" key="3">
    <source>
        <dbReference type="EMBL" id="CUV63679.1"/>
    </source>
</evidence>
<evidence type="ECO:0000313" key="2">
    <source>
        <dbReference type="EMBL" id="CUV40403.1"/>
    </source>
</evidence>
<name>A0A0S4XJL2_RALSL</name>
<dbReference type="AlphaFoldDB" id="A0A0S4XJL2"/>
<proteinExistence type="predicted"/>
<dbReference type="EMBL" id="LN899826">
    <property type="protein sequence ID" value="CUV40403.1"/>
    <property type="molecule type" value="Genomic_DNA"/>
</dbReference>
<organism evidence="3">
    <name type="scientific">Ralstonia solanacearum</name>
    <name type="common">Pseudomonas solanacearum</name>
    <dbReference type="NCBI Taxonomy" id="305"/>
    <lineage>
        <taxon>Bacteria</taxon>
        <taxon>Pseudomonadati</taxon>
        <taxon>Pseudomonadota</taxon>
        <taxon>Betaproteobacteria</taxon>
        <taxon>Burkholderiales</taxon>
        <taxon>Burkholderiaceae</taxon>
        <taxon>Ralstonia</taxon>
        <taxon>Ralstonia solanacearum species complex</taxon>
    </lineage>
</organism>